<sequence>MQEVQPKENPLGLKVFINGIPDLTVIPKEKAESILAALELEISKYYETLSTEAMCAERIKSHDQKWRKG</sequence>
<name>A0A9D2GZH7_9FIRM</name>
<gene>
    <name evidence="1" type="ORF">H9797_00145</name>
</gene>
<reference evidence="1" key="2">
    <citation type="submission" date="2021-04" db="EMBL/GenBank/DDBJ databases">
        <authorList>
            <person name="Gilroy R."/>
        </authorList>
    </citation>
    <scope>NUCLEOTIDE SEQUENCE</scope>
    <source>
        <strain evidence="1">CHK156-179</strain>
    </source>
</reference>
<organism evidence="1 2">
    <name type="scientific">Candidatus Gallimonas gallistercoris</name>
    <dbReference type="NCBI Taxonomy" id="2838602"/>
    <lineage>
        <taxon>Bacteria</taxon>
        <taxon>Bacillati</taxon>
        <taxon>Bacillota</taxon>
        <taxon>Clostridia</taxon>
        <taxon>Candidatus Gallimonas</taxon>
    </lineage>
</organism>
<reference evidence="1" key="1">
    <citation type="journal article" date="2021" name="PeerJ">
        <title>Extensive microbial diversity within the chicken gut microbiome revealed by metagenomics and culture.</title>
        <authorList>
            <person name="Gilroy R."/>
            <person name="Ravi A."/>
            <person name="Getino M."/>
            <person name="Pursley I."/>
            <person name="Horton D.L."/>
            <person name="Alikhan N.F."/>
            <person name="Baker D."/>
            <person name="Gharbi K."/>
            <person name="Hall N."/>
            <person name="Watson M."/>
            <person name="Adriaenssens E.M."/>
            <person name="Foster-Nyarko E."/>
            <person name="Jarju S."/>
            <person name="Secka A."/>
            <person name="Antonio M."/>
            <person name="Oren A."/>
            <person name="Chaudhuri R.R."/>
            <person name="La Ragione R."/>
            <person name="Hildebrand F."/>
            <person name="Pallen M.J."/>
        </authorList>
    </citation>
    <scope>NUCLEOTIDE SEQUENCE</scope>
    <source>
        <strain evidence="1">CHK156-179</strain>
    </source>
</reference>
<dbReference type="Proteomes" id="UP000824221">
    <property type="component" value="Unassembled WGS sequence"/>
</dbReference>
<evidence type="ECO:0000313" key="1">
    <source>
        <dbReference type="EMBL" id="HJA01777.1"/>
    </source>
</evidence>
<evidence type="ECO:0000313" key="2">
    <source>
        <dbReference type="Proteomes" id="UP000824221"/>
    </source>
</evidence>
<dbReference type="EMBL" id="DXAJ01000001">
    <property type="protein sequence ID" value="HJA01777.1"/>
    <property type="molecule type" value="Genomic_DNA"/>
</dbReference>
<proteinExistence type="predicted"/>
<accession>A0A9D2GZH7</accession>
<dbReference type="AlphaFoldDB" id="A0A9D2GZH7"/>
<comment type="caution">
    <text evidence="1">The sequence shown here is derived from an EMBL/GenBank/DDBJ whole genome shotgun (WGS) entry which is preliminary data.</text>
</comment>
<protein>
    <submittedName>
        <fullName evidence="1">Uncharacterized protein</fullName>
    </submittedName>
</protein>